<accession>A0AAV6YNW3</accession>
<keyword evidence="2" id="KW-0539">Nucleus</keyword>
<gene>
    <name evidence="4" type="ORF">GDO81_025377</name>
</gene>
<proteinExistence type="predicted"/>
<evidence type="ECO:0000313" key="5">
    <source>
        <dbReference type="Proteomes" id="UP000824782"/>
    </source>
</evidence>
<feature type="compositionally biased region" description="Basic and acidic residues" evidence="3">
    <location>
        <begin position="1"/>
        <end position="11"/>
    </location>
</feature>
<evidence type="ECO:0000256" key="2">
    <source>
        <dbReference type="ARBA" id="ARBA00023242"/>
    </source>
</evidence>
<dbReference type="EMBL" id="WNYA01036013">
    <property type="protein sequence ID" value="KAG8536939.1"/>
    <property type="molecule type" value="Genomic_DNA"/>
</dbReference>
<keyword evidence="5" id="KW-1185">Reference proteome</keyword>
<organism evidence="4 5">
    <name type="scientific">Engystomops pustulosus</name>
    <name type="common">Tungara frog</name>
    <name type="synonym">Physalaemus pustulosus</name>
    <dbReference type="NCBI Taxonomy" id="76066"/>
    <lineage>
        <taxon>Eukaryota</taxon>
        <taxon>Metazoa</taxon>
        <taxon>Chordata</taxon>
        <taxon>Craniata</taxon>
        <taxon>Vertebrata</taxon>
        <taxon>Euteleostomi</taxon>
        <taxon>Amphibia</taxon>
        <taxon>Batrachia</taxon>
        <taxon>Anura</taxon>
        <taxon>Neobatrachia</taxon>
        <taxon>Hyloidea</taxon>
        <taxon>Leptodactylidae</taxon>
        <taxon>Leiuperinae</taxon>
        <taxon>Engystomops</taxon>
    </lineage>
</organism>
<evidence type="ECO:0000256" key="1">
    <source>
        <dbReference type="ARBA" id="ARBA00004123"/>
    </source>
</evidence>
<dbReference type="Proteomes" id="UP000824782">
    <property type="component" value="Unassembled WGS sequence"/>
</dbReference>
<feature type="region of interest" description="Disordered" evidence="3">
    <location>
        <begin position="77"/>
        <end position="114"/>
    </location>
</feature>
<dbReference type="GO" id="GO:0005654">
    <property type="term" value="C:nucleoplasm"/>
    <property type="evidence" value="ECO:0007669"/>
    <property type="project" value="TreeGrafter"/>
</dbReference>
<evidence type="ECO:0000256" key="3">
    <source>
        <dbReference type="SAM" id="MobiDB-lite"/>
    </source>
</evidence>
<comment type="subcellular location">
    <subcellularLocation>
        <location evidence="1">Nucleus</location>
    </subcellularLocation>
</comment>
<name>A0AAV6YNW3_ENGPU</name>
<dbReference type="PANTHER" id="PTHR46147:SF1">
    <property type="entry name" value="HISTONE-LYSINE N-METHYLTRANSFERASE ASH1L"/>
    <property type="match status" value="1"/>
</dbReference>
<feature type="non-terminal residue" evidence="4">
    <location>
        <position position="1"/>
    </location>
</feature>
<evidence type="ECO:0000313" key="4">
    <source>
        <dbReference type="EMBL" id="KAG8536939.1"/>
    </source>
</evidence>
<feature type="region of interest" description="Disordered" evidence="3">
    <location>
        <begin position="1"/>
        <end position="35"/>
    </location>
</feature>
<feature type="compositionally biased region" description="Basic and acidic residues" evidence="3">
    <location>
        <begin position="88"/>
        <end position="105"/>
    </location>
</feature>
<dbReference type="AlphaFoldDB" id="A0AAV6YNW3"/>
<protein>
    <submittedName>
        <fullName evidence="4">Uncharacterized protein</fullName>
    </submittedName>
</protein>
<dbReference type="GO" id="GO:0006355">
    <property type="term" value="P:regulation of DNA-templated transcription"/>
    <property type="evidence" value="ECO:0007669"/>
    <property type="project" value="TreeGrafter"/>
</dbReference>
<sequence length="347" mass="39233">GCQDRGLRTPEHLSCSPPRRRSASESTSCSVMGVPLRGTRHSSAAEDSADILLQRIGYAEKSVLEKTVDNVLSNNASVSASSSPARGLGREKSQGHLDSASRESLMDGFGHPTYSSHNLKRSVVEAIHKQARRMYNYRILASKKNLDHVNKILKAKKLQRQSRTGNNIVKRRPGRPRKYPLEEEIHLDTINERDGAARADTVTDVIEAVVQGVGQENEHRKGWKRKHHELEKTVMKRLRTDEEQDNISSVAELHIRDVPSSHESVMNHDLCDPRRTCHLAPPVQREKKLARPPKKKFQKAGLFSDVYKTNDPKSRLIQLKKEKLEYVPREHEYGLMPAPIHIGKCPL</sequence>
<dbReference type="PANTHER" id="PTHR46147">
    <property type="entry name" value="HISTONE-LYSINE N-METHYLTRANSFERASE ASH1"/>
    <property type="match status" value="1"/>
</dbReference>
<reference evidence="4" key="1">
    <citation type="thesis" date="2020" institute="ProQuest LLC" country="789 East Eisenhower Parkway, Ann Arbor, MI, USA">
        <title>Comparative Genomics and Chromosome Evolution.</title>
        <authorList>
            <person name="Mudd A.B."/>
        </authorList>
    </citation>
    <scope>NUCLEOTIDE SEQUENCE</scope>
    <source>
        <strain evidence="4">237g6f4</strain>
        <tissue evidence="4">Blood</tissue>
    </source>
</reference>
<dbReference type="GO" id="GO:0042800">
    <property type="term" value="F:histone H3K4 methyltransferase activity"/>
    <property type="evidence" value="ECO:0007669"/>
    <property type="project" value="TreeGrafter"/>
</dbReference>
<comment type="caution">
    <text evidence="4">The sequence shown here is derived from an EMBL/GenBank/DDBJ whole genome shotgun (WGS) entry which is preliminary data.</text>
</comment>